<gene>
    <name evidence="2" type="ORF">LMXM_28_2790</name>
</gene>
<dbReference type="KEGG" id="lmi:LMXM_28_2790"/>
<sequence>MPRMDASAVARNVVQATASPLQELEAKYEAVLAENEDLSHQLRLEQLQRQRYEKVYHRVQEDAQSDRQSPQQMFAPTESCPAGVGRHRVTGDATAITTPTVRSDDRFPEAAGDLTTFGTDANERVRRLEQECAYLQAKVDSLRLSFRQYERGGGEGTGDGSPHDASPVRPREHARRHCADNTITDSKALEAERAGRALAEEQLTRCHATLRCLRDDAARKEVFFHTQLAALQAQNAALLEDLDAWVTAEQRLNMTAAFSPHFADSSPGAPLAPAATSTSSLTKAETMPAPPNHQITTLSADFLANRVDASILRQLERRTKGQEGLARAKGRTIVQSKGRAREVENAPAVAAGALESTPSPTATVTVYLDDLEQLCGDAHALETLVHYYIAAPAEHGVFAPSVRPTHTTTADAAPSAVSDISMTLRFVREVLPYVLSHPSRTACPSSAVKVLQPTTVAEAHRSGDILSDAAEELADLMQRHTTSTHP</sequence>
<organism evidence="2 3">
    <name type="scientific">Leishmania mexicana (strain MHOM/GT/2001/U1103)</name>
    <dbReference type="NCBI Taxonomy" id="929439"/>
    <lineage>
        <taxon>Eukaryota</taxon>
        <taxon>Discoba</taxon>
        <taxon>Euglenozoa</taxon>
        <taxon>Kinetoplastea</taxon>
        <taxon>Metakinetoplastina</taxon>
        <taxon>Trypanosomatida</taxon>
        <taxon>Trypanosomatidae</taxon>
        <taxon>Leishmaniinae</taxon>
        <taxon>Leishmania</taxon>
    </lineage>
</organism>
<accession>E9B0A1</accession>
<evidence type="ECO:0000313" key="2">
    <source>
        <dbReference type="EMBL" id="CBZ28653.1"/>
    </source>
</evidence>
<dbReference type="EMBL" id="FR799581">
    <property type="protein sequence ID" value="CBZ28653.1"/>
    <property type="molecule type" value="Genomic_DNA"/>
</dbReference>
<evidence type="ECO:0000313" key="3">
    <source>
        <dbReference type="Proteomes" id="UP000007259"/>
    </source>
</evidence>
<protein>
    <submittedName>
        <fullName evidence="2">Uncharacterized protein</fullName>
    </submittedName>
</protein>
<dbReference type="RefSeq" id="XP_003877123.1">
    <property type="nucleotide sequence ID" value="XM_003877074.1"/>
</dbReference>
<feature type="compositionally biased region" description="Low complexity" evidence="1">
    <location>
        <begin position="265"/>
        <end position="282"/>
    </location>
</feature>
<dbReference type="VEuPathDB" id="TriTrypDB:LmxM.28.2790"/>
<feature type="region of interest" description="Disordered" evidence="1">
    <location>
        <begin position="150"/>
        <end position="175"/>
    </location>
</feature>
<name>E9B0A1_LEIMU</name>
<evidence type="ECO:0000256" key="1">
    <source>
        <dbReference type="SAM" id="MobiDB-lite"/>
    </source>
</evidence>
<keyword evidence="3" id="KW-1185">Reference proteome</keyword>
<feature type="region of interest" description="Disordered" evidence="1">
    <location>
        <begin position="59"/>
        <end position="86"/>
    </location>
</feature>
<proteinExistence type="predicted"/>
<dbReference type="OrthoDB" id="10529944at2759"/>
<dbReference type="OMA" id="REPNAHE"/>
<dbReference type="AlphaFoldDB" id="E9B0A1"/>
<reference evidence="2 3" key="1">
    <citation type="journal article" date="2011" name="Genome Res.">
        <title>Chromosome and gene copy number variation allow major structural change between species and strains of Leishmania.</title>
        <authorList>
            <person name="Rogers M.B."/>
            <person name="Hilley J.D."/>
            <person name="Dickens N.J."/>
            <person name="Wilkes J."/>
            <person name="Bates P.A."/>
            <person name="Depledge D.P."/>
            <person name="Harris D."/>
            <person name="Her Y."/>
            <person name="Herzyk P."/>
            <person name="Imamura H."/>
            <person name="Otto T.D."/>
            <person name="Sanders M."/>
            <person name="Seeger K."/>
            <person name="Dujardin J.C."/>
            <person name="Berriman M."/>
            <person name="Smith D.F."/>
            <person name="Hertz-Fowler C."/>
            <person name="Mottram J.C."/>
        </authorList>
    </citation>
    <scope>NUCLEOTIDE SEQUENCE [LARGE SCALE GENOMIC DNA]</scope>
    <source>
        <strain evidence="2 3">MHOM/GT/2001/U1103</strain>
    </source>
</reference>
<feature type="region of interest" description="Disordered" evidence="1">
    <location>
        <begin position="265"/>
        <end position="294"/>
    </location>
</feature>
<dbReference type="Proteomes" id="UP000007259">
    <property type="component" value="Chromosome 28"/>
</dbReference>
<dbReference type="GeneID" id="13450219"/>